<organism evidence="1 2">
    <name type="scientific">Hungatella effluvii</name>
    <dbReference type="NCBI Taxonomy" id="1096246"/>
    <lineage>
        <taxon>Bacteria</taxon>
        <taxon>Bacillati</taxon>
        <taxon>Bacillota</taxon>
        <taxon>Clostridia</taxon>
        <taxon>Lachnospirales</taxon>
        <taxon>Lachnospiraceae</taxon>
        <taxon>Hungatella</taxon>
    </lineage>
</organism>
<dbReference type="AlphaFoldDB" id="A0A2V3XWL1"/>
<accession>A0A2V3XWL1</accession>
<dbReference type="InterPro" id="IPR023375">
    <property type="entry name" value="ADC_dom_sf"/>
</dbReference>
<reference evidence="1 2" key="1">
    <citation type="submission" date="2018-05" db="EMBL/GenBank/DDBJ databases">
        <title>Genomic Encyclopedia of Type Strains, Phase IV (KMG-IV): sequencing the most valuable type-strain genomes for metagenomic binning, comparative biology and taxonomic classification.</title>
        <authorList>
            <person name="Goeker M."/>
        </authorList>
    </citation>
    <scope>NUCLEOTIDE SEQUENCE [LARGE SCALE GENOMIC DNA]</scope>
    <source>
        <strain evidence="1 2">DSM 24995</strain>
    </source>
</reference>
<keyword evidence="2" id="KW-1185">Reference proteome</keyword>
<dbReference type="InterPro" id="IPR010451">
    <property type="entry name" value="Acetoacetate_decarboxylase"/>
</dbReference>
<evidence type="ECO:0000313" key="1">
    <source>
        <dbReference type="EMBL" id="PXX45561.1"/>
    </source>
</evidence>
<proteinExistence type="predicted"/>
<gene>
    <name evidence="1" type="ORF">DFR60_12416</name>
</gene>
<name>A0A2V3XWL1_9FIRM</name>
<dbReference type="GeneID" id="86064680"/>
<evidence type="ECO:0000313" key="2">
    <source>
        <dbReference type="Proteomes" id="UP000248057"/>
    </source>
</evidence>
<protein>
    <submittedName>
        <fullName evidence="1">Acetoacetate decarboxylase</fullName>
    </submittedName>
</protein>
<comment type="caution">
    <text evidence="1">The sequence shown here is derived from an EMBL/GenBank/DDBJ whole genome shotgun (WGS) entry which is preliminary data.</text>
</comment>
<sequence>MAKITDLKGFCYPLSPEGKCSLLGSYPWHYGTEYLNIVYRAAPDALAKWIPEPLTLSKEHPDIAYVAFSKWWSVWDDGRELAYTNPERTQYKEAAIWTGCNYQGEEAQICLPIWVDNDFSMARGWTMGFPKKMGQISITDYNPYNPGMPEMGPGAKLTGTVASHGERLIKGTLTIDRRISPDELPKPLGLPLIHLRHFPSLVPGHKPSVCELVKLGAVNKQTDPVAWAGSGDLEFLPSDLEEHLPLAPKGEIIGAYWFRNGYTFNGAEVLHDYTKDWK</sequence>
<dbReference type="Proteomes" id="UP000248057">
    <property type="component" value="Unassembled WGS sequence"/>
</dbReference>
<dbReference type="Pfam" id="PF06314">
    <property type="entry name" value="ADC"/>
    <property type="match status" value="1"/>
</dbReference>
<dbReference type="RefSeq" id="WP_110326152.1">
    <property type="nucleotide sequence ID" value="NZ_QJKD01000024.1"/>
</dbReference>
<dbReference type="EMBL" id="QJKD01000024">
    <property type="protein sequence ID" value="PXX45561.1"/>
    <property type="molecule type" value="Genomic_DNA"/>
</dbReference>
<dbReference type="GO" id="GO:0016829">
    <property type="term" value="F:lyase activity"/>
    <property type="evidence" value="ECO:0007669"/>
    <property type="project" value="InterPro"/>
</dbReference>
<dbReference type="SUPFAM" id="SSF160104">
    <property type="entry name" value="Acetoacetate decarboxylase-like"/>
    <property type="match status" value="1"/>
</dbReference>
<dbReference type="Gene3D" id="2.40.400.10">
    <property type="entry name" value="Acetoacetate decarboxylase-like"/>
    <property type="match status" value="1"/>
</dbReference>